<name>A0A8S1LV41_PARPR</name>
<organism evidence="1 2">
    <name type="scientific">Paramecium primaurelia</name>
    <dbReference type="NCBI Taxonomy" id="5886"/>
    <lineage>
        <taxon>Eukaryota</taxon>
        <taxon>Sar</taxon>
        <taxon>Alveolata</taxon>
        <taxon>Ciliophora</taxon>
        <taxon>Intramacronucleata</taxon>
        <taxon>Oligohymenophorea</taxon>
        <taxon>Peniculida</taxon>
        <taxon>Parameciidae</taxon>
        <taxon>Paramecium</taxon>
    </lineage>
</organism>
<accession>A0A8S1LV41</accession>
<gene>
    <name evidence="1" type="ORF">PPRIM_AZ9-3.1.T0390101</name>
</gene>
<keyword evidence="2" id="KW-1185">Reference proteome</keyword>
<dbReference type="EMBL" id="CAJJDM010000038">
    <property type="protein sequence ID" value="CAD8066464.1"/>
    <property type="molecule type" value="Genomic_DNA"/>
</dbReference>
<evidence type="ECO:0000313" key="1">
    <source>
        <dbReference type="EMBL" id="CAD8066464.1"/>
    </source>
</evidence>
<dbReference type="AlphaFoldDB" id="A0A8S1LV41"/>
<reference evidence="1" key="1">
    <citation type="submission" date="2021-01" db="EMBL/GenBank/DDBJ databases">
        <authorList>
            <consortium name="Genoscope - CEA"/>
            <person name="William W."/>
        </authorList>
    </citation>
    <scope>NUCLEOTIDE SEQUENCE</scope>
</reference>
<protein>
    <submittedName>
        <fullName evidence="1">Uncharacterized protein</fullName>
    </submittedName>
</protein>
<dbReference type="Proteomes" id="UP000688137">
    <property type="component" value="Unassembled WGS sequence"/>
</dbReference>
<proteinExistence type="predicted"/>
<evidence type="ECO:0000313" key="2">
    <source>
        <dbReference type="Proteomes" id="UP000688137"/>
    </source>
</evidence>
<comment type="caution">
    <text evidence="1">The sequence shown here is derived from an EMBL/GenBank/DDBJ whole genome shotgun (WGS) entry which is preliminary data.</text>
</comment>
<sequence>MKQLRILFIFTQKFILIKKVKQQKQPNQKSICVQYKYFIRDKQKRTIEQNEKEFMKA</sequence>